<comment type="similarity">
    <text evidence="1 10 11">Belongs to the peptidase S8 family.</text>
</comment>
<feature type="domain" description="PA" evidence="13">
    <location>
        <begin position="443"/>
        <end position="519"/>
    </location>
</feature>
<feature type="domain" description="C5a peptidase/Subtilisin-like protease SBT2-like Fn3-like" evidence="14">
    <location>
        <begin position="679"/>
        <end position="820"/>
    </location>
</feature>
<keyword evidence="5" id="KW-0732">Signal</keyword>
<dbReference type="OrthoDB" id="9762689at2"/>
<evidence type="ECO:0000256" key="7">
    <source>
        <dbReference type="ARBA" id="ARBA00022801"/>
    </source>
</evidence>
<dbReference type="CDD" id="cd07475">
    <property type="entry name" value="Peptidases_S8_C5a_Peptidase"/>
    <property type="match status" value="1"/>
</dbReference>
<sequence length="1468" mass="163305">MRNKRIFSILLVLAVLIGTFGTALASPIDKIYKSNLNTLRESLNRHSIEADPRAKGLQDDDDVRIIVELEGRPLIEYATEYGVKVDELSEQTARVITDDLVNMQERIKENIEEKNIDIEYHNSFVNVVNGFSATTTFKEAKRIERMPGVKRVTIANEYSRPEPEMETSKDMVEAVETWNLGYNGEGTVVAIVDTGIDPSHKDMKLTNPDKAKLNRGKVEDIISNEELPGKWFTDKVPYGYNYMDNNFEILDLGPDASMHGMHVAGTVGANGNENENGIKGIAPEAQLLAMKVFGNNPSMPSTFGDIIIKAIDDSVKLGADVINMSLGSTAAFVLPDDPEQQAVTRAVENGVLVSISAGNSNHIGDGYADPLVQNPDIGVVGSPGLTAESLQVASIENTHIKAEALAYSDEDGKQQLAGYVLAGSYDPVEVFDGPQEYVYCGLGGTQEDFEDVDLEGKIALIKRGSYAFVDKIMNAQNNGAIGVIVFNHESGGDNLIHMMYPEEGKIPAIFIGNTDGSKLLELIEEGKNKIEFKGDRKTILNPNSGKMSDFTSWGVTPNLEFKPEITAPGGQIYSTLQNNKYGIMSGTSMAAPHVSGGAALVLQRIDEKFGLTGPDRVKMAKNILMSTAKPNINKGVIYDYFGLENYTSPRRQGAGVMDLYAATTTPAIVVDKDTGLSKVNLKEIGDVTTFTLTVENFGDETVSYAVYGTVCTDFIYKGSNYLEPQGVYKEGTIDEDTGVGEFPITFEFTDGTVIDNVYNVLEIPAGESIDFDVTIDLTDTVDWWDEKPLSEVFPNGTFIDGFVRLVPVDDNVPELSIPYVGFYGDWDDAPVIDVTNYDADEDNKSFYGLTVISWLDESGEKKVYKFLGYTPDGPDKTKIAFSPNGDGVADSIIPLLSFLRNARELDINILDKDGNKVRDLAYEEYIRKNYFDGGRGNKYYAKDNWSWDGIINNKLADDGEYIYEVRARIDYPNSRWQTVQFPVRIDTVPPVIEEVKYDKDKDVIVVKANDGDYPILKYELIENGEVLKESSKGEFDISKYKGVHEFIVRVYDCGLNHVDTEPINTGDKTIPYIFIETPKYFGIYNTSEILFKGSVKDDSELTELKINGQDVEYVYNEGTGKYDFETVLKLQEGMQEINIEAKDVADNYIEFKHKVFIDITAPVINVTEEPKDRIVDYTVDSVNISADITENFPDLLVKVNGNVIKNIQQEWEYFKDLEPASYELKNYEVKLEYGDNIIRIEAQDAAGNVTYKEYKVYRKQQGEEDPVLDQEVIITNTSVTPDSDISSERPVNIRAEANQEVTWEVSIIDPNNETVKVFNQTGTAFDASWSPDEFKKLNGEYKVVFKAIKEENIATKEATFTVYNYPIKIRNVEVIKREGYIAVEAAMENLGPSPQNPMLVIQVTDDNGYVVNISTVQMDNLQAGQVVKLSSGFGVKENGTYNVDVYVWSGWDDTTSLSSPQSTTFVIE</sequence>
<evidence type="ECO:0000313" key="15">
    <source>
        <dbReference type="EMBL" id="SHH39195.1"/>
    </source>
</evidence>
<protein>
    <submittedName>
        <fullName evidence="15">Lactocepin</fullName>
    </submittedName>
</protein>
<dbReference type="InterPro" id="IPR036852">
    <property type="entry name" value="Peptidase_S8/S53_dom_sf"/>
</dbReference>
<keyword evidence="16" id="KW-1185">Reference proteome</keyword>
<evidence type="ECO:0000259" key="14">
    <source>
        <dbReference type="Pfam" id="PF06280"/>
    </source>
</evidence>
<dbReference type="Gene3D" id="2.60.40.10">
    <property type="entry name" value="Immunoglobulins"/>
    <property type="match status" value="1"/>
</dbReference>
<dbReference type="InterPro" id="IPR023828">
    <property type="entry name" value="Peptidase_S8_Ser-AS"/>
</dbReference>
<evidence type="ECO:0000313" key="16">
    <source>
        <dbReference type="Proteomes" id="UP000183967"/>
    </source>
</evidence>
<evidence type="ECO:0000256" key="5">
    <source>
        <dbReference type="ARBA" id="ARBA00022729"/>
    </source>
</evidence>
<dbReference type="Gene3D" id="3.50.30.30">
    <property type="match status" value="1"/>
</dbReference>
<keyword evidence="8 10" id="KW-0720">Serine protease</keyword>
<evidence type="ECO:0000256" key="6">
    <source>
        <dbReference type="ARBA" id="ARBA00022737"/>
    </source>
</evidence>
<feature type="active site" description="Charge relay system" evidence="9 10">
    <location>
        <position position="193"/>
    </location>
</feature>
<keyword evidence="2" id="KW-0134">Cell wall</keyword>
<evidence type="ECO:0000256" key="3">
    <source>
        <dbReference type="ARBA" id="ARBA00022525"/>
    </source>
</evidence>
<evidence type="ECO:0000259" key="12">
    <source>
        <dbReference type="Pfam" id="PF00082"/>
    </source>
</evidence>
<evidence type="ECO:0000256" key="9">
    <source>
        <dbReference type="PIRSR" id="PIRSR615500-1"/>
    </source>
</evidence>
<dbReference type="GO" id="GO:0016020">
    <property type="term" value="C:membrane"/>
    <property type="evidence" value="ECO:0007669"/>
    <property type="project" value="InterPro"/>
</dbReference>
<accession>A0A1M5SL43</accession>
<dbReference type="InterPro" id="IPR034216">
    <property type="entry name" value="C5a_Peptidase"/>
</dbReference>
<dbReference type="Gene3D" id="3.40.50.200">
    <property type="entry name" value="Peptidase S8/S53 domain"/>
    <property type="match status" value="1"/>
</dbReference>
<dbReference type="PANTHER" id="PTHR43806">
    <property type="entry name" value="PEPTIDASE S8"/>
    <property type="match status" value="1"/>
</dbReference>
<dbReference type="InterPro" id="IPR003137">
    <property type="entry name" value="PA_domain"/>
</dbReference>
<dbReference type="Pfam" id="PF06280">
    <property type="entry name" value="fn3_5"/>
    <property type="match status" value="1"/>
</dbReference>
<dbReference type="PROSITE" id="PS00136">
    <property type="entry name" value="SUBTILASE_ASP"/>
    <property type="match status" value="1"/>
</dbReference>
<evidence type="ECO:0000256" key="2">
    <source>
        <dbReference type="ARBA" id="ARBA00022512"/>
    </source>
</evidence>
<evidence type="ECO:0000256" key="10">
    <source>
        <dbReference type="PROSITE-ProRule" id="PRU01240"/>
    </source>
</evidence>
<keyword evidence="6" id="KW-0677">Repeat</keyword>
<feature type="active site" description="Charge relay system" evidence="9 10">
    <location>
        <position position="588"/>
    </location>
</feature>
<dbReference type="InterPro" id="IPR023827">
    <property type="entry name" value="Peptidase_S8_Asp-AS"/>
</dbReference>
<dbReference type="InterPro" id="IPR010435">
    <property type="entry name" value="C5a/SBT2-like_Fn3"/>
</dbReference>
<dbReference type="RefSeq" id="WP_073195430.1">
    <property type="nucleotide sequence ID" value="NZ_FQXO01000012.1"/>
</dbReference>
<dbReference type="SUPFAM" id="SSF52025">
    <property type="entry name" value="PA domain"/>
    <property type="match status" value="1"/>
</dbReference>
<dbReference type="SUPFAM" id="SSF52743">
    <property type="entry name" value="Subtilisin-like"/>
    <property type="match status" value="1"/>
</dbReference>
<dbReference type="Pfam" id="PF02225">
    <property type="entry name" value="PA"/>
    <property type="match status" value="1"/>
</dbReference>
<dbReference type="GO" id="GO:0006508">
    <property type="term" value="P:proteolysis"/>
    <property type="evidence" value="ECO:0007669"/>
    <property type="project" value="UniProtKB-KW"/>
</dbReference>
<dbReference type="PROSITE" id="PS51892">
    <property type="entry name" value="SUBTILASE"/>
    <property type="match status" value="1"/>
</dbReference>
<keyword evidence="7 10" id="KW-0378">Hydrolase</keyword>
<evidence type="ECO:0000256" key="4">
    <source>
        <dbReference type="ARBA" id="ARBA00022670"/>
    </source>
</evidence>
<keyword evidence="4 10" id="KW-0645">Protease</keyword>
<name>A0A1M5SL43_9FIRM</name>
<dbReference type="InterPro" id="IPR015500">
    <property type="entry name" value="Peptidase_S8_subtilisin-rel"/>
</dbReference>
<evidence type="ECO:0000256" key="11">
    <source>
        <dbReference type="RuleBase" id="RU003355"/>
    </source>
</evidence>
<dbReference type="PANTHER" id="PTHR43806:SF11">
    <property type="entry name" value="CEREVISIN-RELATED"/>
    <property type="match status" value="1"/>
</dbReference>
<dbReference type="InterPro" id="IPR022398">
    <property type="entry name" value="Peptidase_S8_His-AS"/>
</dbReference>
<dbReference type="Gene3D" id="2.60.40.1710">
    <property type="entry name" value="Subtilisin-like superfamily"/>
    <property type="match status" value="1"/>
</dbReference>
<evidence type="ECO:0000256" key="8">
    <source>
        <dbReference type="ARBA" id="ARBA00022825"/>
    </source>
</evidence>
<dbReference type="InterPro" id="IPR000209">
    <property type="entry name" value="Peptidase_S8/S53_dom"/>
</dbReference>
<dbReference type="CDD" id="cd02133">
    <property type="entry name" value="PA_C5a_like"/>
    <property type="match status" value="1"/>
</dbReference>
<dbReference type="InterPro" id="IPR050131">
    <property type="entry name" value="Peptidase_S8_subtilisin-like"/>
</dbReference>
<dbReference type="PROSITE" id="PS00137">
    <property type="entry name" value="SUBTILASE_HIS"/>
    <property type="match status" value="1"/>
</dbReference>
<reference evidence="16" key="1">
    <citation type="submission" date="2016-11" db="EMBL/GenBank/DDBJ databases">
        <authorList>
            <person name="Varghese N."/>
            <person name="Submissions S."/>
        </authorList>
    </citation>
    <scope>NUCLEOTIDE SEQUENCE [LARGE SCALE GENOMIC DNA]</scope>
    <source>
        <strain evidence="16">DSM 13643</strain>
    </source>
</reference>
<organism evidence="15 16">
    <name type="scientific">Caloranaerobacter azorensis DSM 13643</name>
    <dbReference type="NCBI Taxonomy" id="1121264"/>
    <lineage>
        <taxon>Bacteria</taxon>
        <taxon>Bacillati</taxon>
        <taxon>Bacillota</taxon>
        <taxon>Tissierellia</taxon>
        <taxon>Tissierellales</taxon>
        <taxon>Thermohalobacteraceae</taxon>
        <taxon>Caloranaerobacter</taxon>
    </lineage>
</organism>
<dbReference type="Proteomes" id="UP000183967">
    <property type="component" value="Unassembled WGS sequence"/>
</dbReference>
<proteinExistence type="inferred from homology"/>
<dbReference type="PRINTS" id="PR00723">
    <property type="entry name" value="SUBTILISIN"/>
</dbReference>
<keyword evidence="3" id="KW-0964">Secreted</keyword>
<dbReference type="GO" id="GO:0004252">
    <property type="term" value="F:serine-type endopeptidase activity"/>
    <property type="evidence" value="ECO:0007669"/>
    <property type="project" value="UniProtKB-UniRule"/>
</dbReference>
<feature type="active site" description="Charge relay system" evidence="9 10">
    <location>
        <position position="259"/>
    </location>
</feature>
<dbReference type="Pfam" id="PF00082">
    <property type="entry name" value="Peptidase_S8"/>
    <property type="match status" value="1"/>
</dbReference>
<dbReference type="EMBL" id="FQXO01000012">
    <property type="protein sequence ID" value="SHH39195.1"/>
    <property type="molecule type" value="Genomic_DNA"/>
</dbReference>
<evidence type="ECO:0000256" key="1">
    <source>
        <dbReference type="ARBA" id="ARBA00011073"/>
    </source>
</evidence>
<dbReference type="PROSITE" id="PS00138">
    <property type="entry name" value="SUBTILASE_SER"/>
    <property type="match status" value="1"/>
</dbReference>
<dbReference type="InterPro" id="IPR013783">
    <property type="entry name" value="Ig-like_fold"/>
</dbReference>
<gene>
    <name evidence="15" type="ORF">SAMN02745135_00651</name>
</gene>
<dbReference type="InterPro" id="IPR046450">
    <property type="entry name" value="PA_dom_sf"/>
</dbReference>
<feature type="domain" description="Peptidase S8/S53" evidence="12">
    <location>
        <begin position="184"/>
        <end position="635"/>
    </location>
</feature>
<evidence type="ECO:0000259" key="13">
    <source>
        <dbReference type="Pfam" id="PF02225"/>
    </source>
</evidence>